<dbReference type="PRINTS" id="PR00185">
    <property type="entry name" value="EUKARYTPORIN"/>
</dbReference>
<dbReference type="InterPro" id="IPR027246">
    <property type="entry name" value="Porin_Euk/Tom40"/>
</dbReference>
<dbReference type="PANTHER" id="PTHR11743:SF70">
    <property type="entry name" value="GH26960P-RELATED"/>
    <property type="match status" value="1"/>
</dbReference>
<evidence type="ECO:0000256" key="4">
    <source>
        <dbReference type="ARBA" id="ARBA00022787"/>
    </source>
</evidence>
<dbReference type="Pfam" id="PF01459">
    <property type="entry name" value="Porin_3"/>
    <property type="match status" value="1"/>
</dbReference>
<evidence type="ECO:0000256" key="3">
    <source>
        <dbReference type="ARBA" id="ARBA00022452"/>
    </source>
</evidence>
<keyword evidence="4" id="KW-1000">Mitochondrion outer membrane</keyword>
<evidence type="ECO:0000313" key="7">
    <source>
        <dbReference type="Proteomes" id="UP001642520"/>
    </source>
</evidence>
<dbReference type="CDD" id="cd07306">
    <property type="entry name" value="Porin3_VDAC"/>
    <property type="match status" value="1"/>
</dbReference>
<sequence>MAPPTYGDLGKSARDLFSSGYHFGLVKLDVKTKTKSGVEFSSCGLSNQDTGKVFGTLETKYNIDNYGLKFCEKWNTDNTLATDVTFADRLLNGFTLGYGCTFCPQTGTKTGKLKTSFKHDNVSATADFDLSLSAGPLVNASTVIGYQGWLAGYQACFDTQRNKLTKNNFALGYTASDFTLHAAVNNGSDFSGSIYHKVKPDLEGAINLEWNSSNNITQFGLATKYNLDQDASVRAKVNSNLQIGLGYQQKLRDGVTLTLSTNIDGKNFGSGGHKIGLALDLQA</sequence>
<keyword evidence="3" id="KW-0472">Membrane</keyword>
<gene>
    <name evidence="6" type="ORF">XYLVIOL_LOCUS10659</name>
</gene>
<organism evidence="6 7">
    <name type="scientific">Xylocopa violacea</name>
    <name type="common">Violet carpenter bee</name>
    <name type="synonym">Apis violacea</name>
    <dbReference type="NCBI Taxonomy" id="135666"/>
    <lineage>
        <taxon>Eukaryota</taxon>
        <taxon>Metazoa</taxon>
        <taxon>Ecdysozoa</taxon>
        <taxon>Arthropoda</taxon>
        <taxon>Hexapoda</taxon>
        <taxon>Insecta</taxon>
        <taxon>Pterygota</taxon>
        <taxon>Neoptera</taxon>
        <taxon>Endopterygota</taxon>
        <taxon>Hymenoptera</taxon>
        <taxon>Apocrita</taxon>
        <taxon>Aculeata</taxon>
        <taxon>Apoidea</taxon>
        <taxon>Anthophila</taxon>
        <taxon>Apidae</taxon>
        <taxon>Xylocopa</taxon>
        <taxon>Xylocopa</taxon>
    </lineage>
</organism>
<comment type="subcellular location">
    <subcellularLocation>
        <location evidence="1">Mitochondrion outer membrane</location>
    </subcellularLocation>
</comment>
<dbReference type="Gene3D" id="2.40.160.10">
    <property type="entry name" value="Porin"/>
    <property type="match status" value="1"/>
</dbReference>
<keyword evidence="5" id="KW-0626">Porin</keyword>
<keyword evidence="7" id="KW-1185">Reference proteome</keyword>
<keyword evidence="5" id="KW-0406">Ion transport</keyword>
<keyword evidence="3" id="KW-0812">Transmembrane</keyword>
<protein>
    <recommendedName>
        <fullName evidence="8">Voltage-dependent anion-selective channel</fullName>
    </recommendedName>
</protein>
<keyword evidence="5" id="KW-0813">Transport</keyword>
<reference evidence="6 7" key="1">
    <citation type="submission" date="2024-08" db="EMBL/GenBank/DDBJ databases">
        <authorList>
            <person name="Will J Nash"/>
            <person name="Angela Man"/>
            <person name="Seanna McTaggart"/>
            <person name="Kendall Baker"/>
            <person name="Tom Barker"/>
            <person name="Leah Catchpole"/>
            <person name="Alex Durrant"/>
            <person name="Karim Gharbi"/>
            <person name="Naomi Irish"/>
            <person name="Gemy Kaithakottil"/>
            <person name="Debby Ku"/>
            <person name="Aaliyah Providence"/>
            <person name="Felix Shaw"/>
            <person name="David Swarbreck"/>
            <person name="Chris Watkins"/>
            <person name="Ann M. McCartney"/>
            <person name="Giulio Formenti"/>
            <person name="Alice Mouton"/>
            <person name="Noel Vella"/>
            <person name="Bjorn M von Reumont"/>
            <person name="Adriana Vella"/>
            <person name="Wilfried Haerty"/>
        </authorList>
    </citation>
    <scope>NUCLEOTIDE SEQUENCE [LARGE SCALE GENOMIC DNA]</scope>
</reference>
<keyword evidence="4" id="KW-0496">Mitochondrion</keyword>
<evidence type="ECO:0000313" key="6">
    <source>
        <dbReference type="EMBL" id="CAL7951704.1"/>
    </source>
</evidence>
<dbReference type="InterPro" id="IPR001925">
    <property type="entry name" value="Porin_Euk"/>
</dbReference>
<dbReference type="PANTHER" id="PTHR11743">
    <property type="entry name" value="VOLTAGE-DEPENDENT ANION-SELECTIVE CHANNEL"/>
    <property type="match status" value="1"/>
</dbReference>
<evidence type="ECO:0008006" key="8">
    <source>
        <dbReference type="Google" id="ProtNLM"/>
    </source>
</evidence>
<accession>A0ABP1PHS0</accession>
<comment type="similarity">
    <text evidence="2">Belongs to the eukaryotic mitochondrial porin family.</text>
</comment>
<evidence type="ECO:0000256" key="5">
    <source>
        <dbReference type="ARBA" id="ARBA00023114"/>
    </source>
</evidence>
<comment type="caution">
    <text evidence="6">The sequence shown here is derived from an EMBL/GenBank/DDBJ whole genome shotgun (WGS) entry which is preliminary data.</text>
</comment>
<dbReference type="Proteomes" id="UP001642520">
    <property type="component" value="Unassembled WGS sequence"/>
</dbReference>
<proteinExistence type="inferred from homology"/>
<evidence type="ECO:0000256" key="2">
    <source>
        <dbReference type="ARBA" id="ARBA00007780"/>
    </source>
</evidence>
<keyword evidence="3" id="KW-1134">Transmembrane beta strand</keyword>
<name>A0ABP1PHS0_XYLVO</name>
<dbReference type="EMBL" id="CAXAJV020001301">
    <property type="protein sequence ID" value="CAL7951704.1"/>
    <property type="molecule type" value="Genomic_DNA"/>
</dbReference>
<dbReference type="InterPro" id="IPR023614">
    <property type="entry name" value="Porin_dom_sf"/>
</dbReference>
<evidence type="ECO:0000256" key="1">
    <source>
        <dbReference type="ARBA" id="ARBA00004294"/>
    </source>
</evidence>